<dbReference type="EMBL" id="RZTZ01000001">
    <property type="protein sequence ID" value="RVT67720.1"/>
    <property type="molecule type" value="Genomic_DNA"/>
</dbReference>
<evidence type="ECO:0000313" key="2">
    <source>
        <dbReference type="EMBL" id="RVT67720.1"/>
    </source>
</evidence>
<keyword evidence="3" id="KW-1185">Reference proteome</keyword>
<sequence length="59" mass="6774">MMDKKYEDTGFEGREKAYVDIDRMINEGLSGGKVFRHDSTTNIEEARELAEEDPPHVSE</sequence>
<evidence type="ECO:0000313" key="3">
    <source>
        <dbReference type="Proteomes" id="UP000288024"/>
    </source>
</evidence>
<comment type="caution">
    <text evidence="2">The sequence shown here is derived from an EMBL/GenBank/DDBJ whole genome shotgun (WGS) entry which is preliminary data.</text>
</comment>
<name>A0A3S2UID0_9BACI</name>
<dbReference type="GeneID" id="87615864"/>
<organism evidence="2 3">
    <name type="scientific">Niallia taxi</name>
    <dbReference type="NCBI Taxonomy" id="2499688"/>
    <lineage>
        <taxon>Bacteria</taxon>
        <taxon>Bacillati</taxon>
        <taxon>Bacillota</taxon>
        <taxon>Bacilli</taxon>
        <taxon>Bacillales</taxon>
        <taxon>Bacillaceae</taxon>
        <taxon>Niallia</taxon>
    </lineage>
</organism>
<gene>
    <name evidence="2" type="ORF">EM808_04395</name>
</gene>
<reference evidence="2 3" key="1">
    <citation type="submission" date="2019-01" db="EMBL/GenBank/DDBJ databases">
        <title>Bacillus sp. M5HDSG1-1, whole genome shotgun sequence.</title>
        <authorList>
            <person name="Tuo L."/>
        </authorList>
    </citation>
    <scope>NUCLEOTIDE SEQUENCE [LARGE SCALE GENOMIC DNA]</scope>
    <source>
        <strain evidence="2 3">M5HDSG1-1</strain>
    </source>
</reference>
<dbReference type="AlphaFoldDB" id="A0A3S2UID0"/>
<feature type="region of interest" description="Disordered" evidence="1">
    <location>
        <begin position="31"/>
        <end position="59"/>
    </location>
</feature>
<proteinExistence type="predicted"/>
<evidence type="ECO:0000256" key="1">
    <source>
        <dbReference type="SAM" id="MobiDB-lite"/>
    </source>
</evidence>
<feature type="compositionally biased region" description="Basic and acidic residues" evidence="1">
    <location>
        <begin position="35"/>
        <end position="59"/>
    </location>
</feature>
<protein>
    <submittedName>
        <fullName evidence="2">Uncharacterized protein</fullName>
    </submittedName>
</protein>
<dbReference type="RefSeq" id="WP_127736382.1">
    <property type="nucleotide sequence ID" value="NZ_CAJCKN010000002.1"/>
</dbReference>
<dbReference type="Proteomes" id="UP000288024">
    <property type="component" value="Unassembled WGS sequence"/>
</dbReference>
<accession>A0A3S2UID0</accession>